<evidence type="ECO:0000259" key="6">
    <source>
        <dbReference type="PROSITE" id="PS50076"/>
    </source>
</evidence>
<dbReference type="AlphaFoldDB" id="A0AAV4A2V1"/>
<dbReference type="Gene3D" id="1.10.287.110">
    <property type="entry name" value="DnaJ domain"/>
    <property type="match status" value="1"/>
</dbReference>
<dbReference type="SMART" id="SM00271">
    <property type="entry name" value="DnaJ"/>
    <property type="match status" value="1"/>
</dbReference>
<dbReference type="PROSITE" id="PS51352">
    <property type="entry name" value="THIOREDOXIN_2"/>
    <property type="match status" value="1"/>
</dbReference>
<dbReference type="InterPro" id="IPR036249">
    <property type="entry name" value="Thioredoxin-like_sf"/>
</dbReference>
<dbReference type="GO" id="GO:0015035">
    <property type="term" value="F:protein-disulfide reductase activity"/>
    <property type="evidence" value="ECO:0007669"/>
    <property type="project" value="TreeGrafter"/>
</dbReference>
<accession>A0AAV4A2V1</accession>
<reference evidence="8 9" key="1">
    <citation type="journal article" date="2021" name="Elife">
        <title>Chloroplast acquisition without the gene transfer in kleptoplastic sea slugs, Plakobranchus ocellatus.</title>
        <authorList>
            <person name="Maeda T."/>
            <person name="Takahashi S."/>
            <person name="Yoshida T."/>
            <person name="Shimamura S."/>
            <person name="Takaki Y."/>
            <person name="Nagai Y."/>
            <person name="Toyoda A."/>
            <person name="Suzuki Y."/>
            <person name="Arimoto A."/>
            <person name="Ishii H."/>
            <person name="Satoh N."/>
            <person name="Nishiyama T."/>
            <person name="Hasebe M."/>
            <person name="Maruyama T."/>
            <person name="Minagawa J."/>
            <person name="Obokata J."/>
            <person name="Shigenobu S."/>
        </authorList>
    </citation>
    <scope>NUCLEOTIDE SEQUENCE [LARGE SCALE GENOMIC DNA]</scope>
</reference>
<dbReference type="CDD" id="cd06257">
    <property type="entry name" value="DnaJ"/>
    <property type="match status" value="1"/>
</dbReference>
<evidence type="ECO:0000313" key="8">
    <source>
        <dbReference type="EMBL" id="GFO05576.1"/>
    </source>
</evidence>
<keyword evidence="9" id="KW-1185">Reference proteome</keyword>
<keyword evidence="3" id="KW-0072">Autophagy</keyword>
<dbReference type="InterPro" id="IPR018253">
    <property type="entry name" value="DnaJ_domain_CS"/>
</dbReference>
<dbReference type="EMBL" id="BLXT01003749">
    <property type="protein sequence ID" value="GFO05576.1"/>
    <property type="molecule type" value="Genomic_DNA"/>
</dbReference>
<gene>
    <name evidence="8" type="ORF">PoB_003208100</name>
</gene>
<dbReference type="PRINTS" id="PR00625">
    <property type="entry name" value="JDOMAIN"/>
</dbReference>
<dbReference type="GO" id="GO:0036498">
    <property type="term" value="P:IRE1-mediated unfolded protein response"/>
    <property type="evidence" value="ECO:0007669"/>
    <property type="project" value="TreeGrafter"/>
</dbReference>
<sequence length="345" mass="39683">MSFQISQFYIIFFALWACVITILNAGEDFYALLGVDKGASVKEIRRAFKKLAISKHPDKNVDDEEAHDLFIKINRAYEVLKDEDLRKKYDQFGEAGLKEDGPHGRRYESWQFYQQNFGIYDDDPEIITLSRVDFEQSVEGTGELWFINFYSTHCSHCHDLAPTWRDVARELEGVIRIGAVNCEDDWQLCRRQGIFSYPSLLFYPQREKYHGERTAEALVNRALEYVEVDFYQLKSSNFKSSMSESSLPWLISFCGDGGEPPRFASASGSHIVSHLGKILGFLHFSLEALKYQVRARVLTPVLRWLRPGIRPPGGRLPSSFVCKHCNWPSQLCLSDSACLFTLYLL</sequence>
<dbReference type="GO" id="GO:0005789">
    <property type="term" value="C:endoplasmic reticulum membrane"/>
    <property type="evidence" value="ECO:0007669"/>
    <property type="project" value="UniProtKB-SubCell"/>
</dbReference>
<dbReference type="SUPFAM" id="SSF52833">
    <property type="entry name" value="Thioredoxin-like"/>
    <property type="match status" value="1"/>
</dbReference>
<dbReference type="GO" id="GO:0005788">
    <property type="term" value="C:endoplasmic reticulum lumen"/>
    <property type="evidence" value="ECO:0007669"/>
    <property type="project" value="TreeGrafter"/>
</dbReference>
<evidence type="ECO:0000256" key="2">
    <source>
        <dbReference type="ARBA" id="ARBA00020921"/>
    </source>
</evidence>
<dbReference type="InterPro" id="IPR036869">
    <property type="entry name" value="J_dom_sf"/>
</dbReference>
<organism evidence="8 9">
    <name type="scientific">Plakobranchus ocellatus</name>
    <dbReference type="NCBI Taxonomy" id="259542"/>
    <lineage>
        <taxon>Eukaryota</taxon>
        <taxon>Metazoa</taxon>
        <taxon>Spiralia</taxon>
        <taxon>Lophotrochozoa</taxon>
        <taxon>Mollusca</taxon>
        <taxon>Gastropoda</taxon>
        <taxon>Heterobranchia</taxon>
        <taxon>Euthyneura</taxon>
        <taxon>Panpulmonata</taxon>
        <taxon>Sacoglossa</taxon>
        <taxon>Placobranchoidea</taxon>
        <taxon>Plakobranchidae</taxon>
        <taxon>Plakobranchus</taxon>
    </lineage>
</organism>
<dbReference type="Gene3D" id="3.40.30.10">
    <property type="entry name" value="Glutaredoxin"/>
    <property type="match status" value="1"/>
</dbReference>
<dbReference type="Pfam" id="PF00085">
    <property type="entry name" value="Thioredoxin"/>
    <property type="match status" value="1"/>
</dbReference>
<dbReference type="GO" id="GO:0006914">
    <property type="term" value="P:autophagy"/>
    <property type="evidence" value="ECO:0007669"/>
    <property type="project" value="UniProtKB-KW"/>
</dbReference>
<evidence type="ECO:0000256" key="1">
    <source>
        <dbReference type="ARBA" id="ARBA00004163"/>
    </source>
</evidence>
<dbReference type="FunFam" id="1.10.287.110:FF:000029">
    <property type="entry name" value="DnaJ homolog subfamily C member 10"/>
    <property type="match status" value="1"/>
</dbReference>
<dbReference type="PROSITE" id="PS00636">
    <property type="entry name" value="DNAJ_1"/>
    <property type="match status" value="1"/>
</dbReference>
<dbReference type="InterPro" id="IPR052460">
    <property type="entry name" value="ER_disulfide_reductase"/>
</dbReference>
<dbReference type="InterPro" id="IPR013766">
    <property type="entry name" value="Thioredoxin_domain"/>
</dbReference>
<feature type="domain" description="J" evidence="6">
    <location>
        <begin position="28"/>
        <end position="93"/>
    </location>
</feature>
<evidence type="ECO:0000256" key="4">
    <source>
        <dbReference type="ARBA" id="ARBA00035002"/>
    </source>
</evidence>
<dbReference type="GO" id="GO:0016671">
    <property type="term" value="F:oxidoreductase activity, acting on a sulfur group of donors, disulfide as acceptor"/>
    <property type="evidence" value="ECO:0007669"/>
    <property type="project" value="TreeGrafter"/>
</dbReference>
<evidence type="ECO:0000256" key="5">
    <source>
        <dbReference type="ARBA" id="ARBA00035043"/>
    </source>
</evidence>
<dbReference type="GO" id="GO:0051787">
    <property type="term" value="F:misfolded protein binding"/>
    <property type="evidence" value="ECO:0007669"/>
    <property type="project" value="TreeGrafter"/>
</dbReference>
<evidence type="ECO:0000313" key="9">
    <source>
        <dbReference type="Proteomes" id="UP000735302"/>
    </source>
</evidence>
<protein>
    <recommendedName>
        <fullName evidence="2">DnaJ homolog subfamily C member 16</fullName>
    </recommendedName>
    <alternativeName>
        <fullName evidence="5">Endoplasmic reticulum DNA J domain-containing protein 8</fullName>
    </alternativeName>
</protein>
<dbReference type="PROSITE" id="PS50076">
    <property type="entry name" value="DNAJ_2"/>
    <property type="match status" value="1"/>
</dbReference>
<comment type="subcellular location">
    <subcellularLocation>
        <location evidence="1">Endoplasmic reticulum membrane</location>
        <topology evidence="1">Single-pass type IV membrane protein</topology>
    </subcellularLocation>
</comment>
<comment type="function">
    <text evidence="4">Plays an important role in regulating the size of autophagosomes during the formation process.</text>
</comment>
<comment type="caution">
    <text evidence="8">The sequence shown here is derived from an EMBL/GenBank/DDBJ whole genome shotgun (WGS) entry which is preliminary data.</text>
</comment>
<feature type="domain" description="Thioredoxin" evidence="7">
    <location>
        <begin position="108"/>
        <end position="228"/>
    </location>
</feature>
<dbReference type="PANTHER" id="PTHR44340:SF1">
    <property type="entry name" value="DNAJ HOMOLOG SUBFAMILY C MEMBER 10"/>
    <property type="match status" value="1"/>
</dbReference>
<dbReference type="Proteomes" id="UP000735302">
    <property type="component" value="Unassembled WGS sequence"/>
</dbReference>
<dbReference type="SUPFAM" id="SSF46565">
    <property type="entry name" value="Chaperone J-domain"/>
    <property type="match status" value="1"/>
</dbReference>
<dbReference type="PANTHER" id="PTHR44340">
    <property type="entry name" value="DNAJ HOMOLOG SUBFAMILY C MEMBER 10"/>
    <property type="match status" value="1"/>
</dbReference>
<evidence type="ECO:0000259" key="7">
    <source>
        <dbReference type="PROSITE" id="PS51352"/>
    </source>
</evidence>
<dbReference type="InterPro" id="IPR001623">
    <property type="entry name" value="DnaJ_domain"/>
</dbReference>
<proteinExistence type="predicted"/>
<name>A0AAV4A2V1_9GAST</name>
<dbReference type="Pfam" id="PF00226">
    <property type="entry name" value="DnaJ"/>
    <property type="match status" value="1"/>
</dbReference>
<evidence type="ECO:0000256" key="3">
    <source>
        <dbReference type="ARBA" id="ARBA00023006"/>
    </source>
</evidence>